<comment type="caution">
    <text evidence="4">The sequence shown here is derived from an EMBL/GenBank/DDBJ whole genome shotgun (WGS) entry which is preliminary data.</text>
</comment>
<dbReference type="InterPro" id="IPR002142">
    <property type="entry name" value="Peptidase_S49"/>
</dbReference>
<feature type="region of interest" description="Disordered" evidence="2">
    <location>
        <begin position="172"/>
        <end position="199"/>
    </location>
</feature>
<dbReference type="OrthoDB" id="266140at2"/>
<proteinExistence type="inferred from homology"/>
<feature type="compositionally biased region" description="Polar residues" evidence="2">
    <location>
        <begin position="176"/>
        <end position="187"/>
    </location>
</feature>
<evidence type="ECO:0000313" key="4">
    <source>
        <dbReference type="EMBL" id="RRH70015.1"/>
    </source>
</evidence>
<dbReference type="GO" id="GO:0006508">
    <property type="term" value="P:proteolysis"/>
    <property type="evidence" value="ECO:0007669"/>
    <property type="project" value="InterPro"/>
</dbReference>
<dbReference type="RefSeq" id="WP_124966476.1">
    <property type="nucleotide sequence ID" value="NZ_RRAZ01000038.1"/>
</dbReference>
<dbReference type="SUPFAM" id="SSF52096">
    <property type="entry name" value="ClpP/crotonase"/>
    <property type="match status" value="1"/>
</dbReference>
<name>A0A3P3D6L2_9RHOB</name>
<dbReference type="Proteomes" id="UP000282125">
    <property type="component" value="Unassembled WGS sequence"/>
</dbReference>
<dbReference type="Pfam" id="PF01343">
    <property type="entry name" value="Peptidase_S49"/>
    <property type="match status" value="1"/>
</dbReference>
<dbReference type="AlphaFoldDB" id="A0A3P3D6L2"/>
<dbReference type="PANTHER" id="PTHR42987:SF7">
    <property type="entry name" value="SIGNAL PEPTIDE PEPTIDASE SPPA-RELATED"/>
    <property type="match status" value="1"/>
</dbReference>
<evidence type="ECO:0000259" key="3">
    <source>
        <dbReference type="Pfam" id="PF01343"/>
    </source>
</evidence>
<gene>
    <name evidence="4" type="ORF">EG244_17550</name>
</gene>
<accession>A0A3P3D6L2</accession>
<dbReference type="InterPro" id="IPR029045">
    <property type="entry name" value="ClpP/crotonase-like_dom_sf"/>
</dbReference>
<dbReference type="GO" id="GO:0008233">
    <property type="term" value="F:peptidase activity"/>
    <property type="evidence" value="ECO:0007669"/>
    <property type="project" value="InterPro"/>
</dbReference>
<keyword evidence="5" id="KW-1185">Reference proteome</keyword>
<evidence type="ECO:0000256" key="2">
    <source>
        <dbReference type="SAM" id="MobiDB-lite"/>
    </source>
</evidence>
<comment type="similarity">
    <text evidence="1">Belongs to the peptidase S49 family.</text>
</comment>
<reference evidence="4 5" key="1">
    <citation type="submission" date="2018-11" db="EMBL/GenBank/DDBJ databases">
        <title>Gemmobacter sp. nov., YIM 102744-1 draft genome.</title>
        <authorList>
            <person name="Li G."/>
            <person name="Jiang Y."/>
        </authorList>
    </citation>
    <scope>NUCLEOTIDE SEQUENCE [LARGE SCALE GENOMIC DNA]</scope>
    <source>
        <strain evidence="4 5">YIM 102744-1</strain>
    </source>
</reference>
<dbReference type="Gene3D" id="3.90.226.10">
    <property type="entry name" value="2-enoyl-CoA Hydratase, Chain A, domain 1"/>
    <property type="match status" value="1"/>
</dbReference>
<evidence type="ECO:0000256" key="1">
    <source>
        <dbReference type="ARBA" id="ARBA00008683"/>
    </source>
</evidence>
<dbReference type="EMBL" id="RRAZ01000038">
    <property type="protein sequence ID" value="RRH70015.1"/>
    <property type="molecule type" value="Genomic_DNA"/>
</dbReference>
<dbReference type="PANTHER" id="PTHR42987">
    <property type="entry name" value="PEPTIDASE S49"/>
    <property type="match status" value="1"/>
</dbReference>
<evidence type="ECO:0000313" key="5">
    <source>
        <dbReference type="Proteomes" id="UP000282125"/>
    </source>
</evidence>
<sequence>MRNTVLSILAGAPAAVATDLARDLLALSLPAAASPSEGQVAAVAVERFTVQRGLAVLPVRGILTPNSAVLERWMGWTTYFGLIESLAELTERADVAAIALPIDSPGGLVIGCEGAAAAIAAAAKIKPVHAIASPMAASAAYWIGSQATTLSLTPGGVVGSIGVAVQASSVVGPDQSGEQRYPLTSTHARAKWPDPGTEEGRAELQRSLDASEAAFHAAVAAGRKIAPADLAAKLSVTDDPRDGGAVFTGKDAIARGLADAEESLSAFYARMAKAYGGAARPAASAAWRARAAAAAALARS</sequence>
<protein>
    <submittedName>
        <fullName evidence="4">S49 family peptidase</fullName>
    </submittedName>
</protein>
<feature type="domain" description="Peptidase S49" evidence="3">
    <location>
        <begin position="122"/>
        <end position="274"/>
    </location>
</feature>
<organism evidence="4 5">
    <name type="scientific">Falsigemmobacter faecalis</name>
    <dbReference type="NCBI Taxonomy" id="2488730"/>
    <lineage>
        <taxon>Bacteria</taxon>
        <taxon>Pseudomonadati</taxon>
        <taxon>Pseudomonadota</taxon>
        <taxon>Alphaproteobacteria</taxon>
        <taxon>Rhodobacterales</taxon>
        <taxon>Paracoccaceae</taxon>
        <taxon>Falsigemmobacter</taxon>
    </lineage>
</organism>